<organism evidence="1">
    <name type="scientific">Anguilla anguilla</name>
    <name type="common">European freshwater eel</name>
    <name type="synonym">Muraena anguilla</name>
    <dbReference type="NCBI Taxonomy" id="7936"/>
    <lineage>
        <taxon>Eukaryota</taxon>
        <taxon>Metazoa</taxon>
        <taxon>Chordata</taxon>
        <taxon>Craniata</taxon>
        <taxon>Vertebrata</taxon>
        <taxon>Euteleostomi</taxon>
        <taxon>Actinopterygii</taxon>
        <taxon>Neopterygii</taxon>
        <taxon>Teleostei</taxon>
        <taxon>Anguilliformes</taxon>
        <taxon>Anguillidae</taxon>
        <taxon>Anguilla</taxon>
    </lineage>
</organism>
<protein>
    <submittedName>
        <fullName evidence="1">Uncharacterized protein</fullName>
    </submittedName>
</protein>
<dbReference type="EMBL" id="GBXM01053836">
    <property type="protein sequence ID" value="JAH54741.1"/>
    <property type="molecule type" value="Transcribed_RNA"/>
</dbReference>
<evidence type="ECO:0000313" key="1">
    <source>
        <dbReference type="EMBL" id="JAH54741.1"/>
    </source>
</evidence>
<accession>A0A0E9TMC9</accession>
<reference evidence="1" key="1">
    <citation type="submission" date="2014-11" db="EMBL/GenBank/DDBJ databases">
        <authorList>
            <person name="Amaro Gonzalez C."/>
        </authorList>
    </citation>
    <scope>NUCLEOTIDE SEQUENCE</scope>
</reference>
<name>A0A0E9TMC9_ANGAN</name>
<sequence length="23" mass="2638">MVFLLFCPTPVQDLFGFELKCCS</sequence>
<dbReference type="AlphaFoldDB" id="A0A0E9TMC9"/>
<reference evidence="1" key="2">
    <citation type="journal article" date="2015" name="Fish Shellfish Immunol.">
        <title>Early steps in the European eel (Anguilla anguilla)-Vibrio vulnificus interaction in the gills: Role of the RtxA13 toxin.</title>
        <authorList>
            <person name="Callol A."/>
            <person name="Pajuelo D."/>
            <person name="Ebbesson L."/>
            <person name="Teles M."/>
            <person name="MacKenzie S."/>
            <person name="Amaro C."/>
        </authorList>
    </citation>
    <scope>NUCLEOTIDE SEQUENCE</scope>
</reference>
<proteinExistence type="predicted"/>